<protein>
    <submittedName>
        <fullName evidence="3">Membrane protein</fullName>
    </submittedName>
</protein>
<proteinExistence type="predicted"/>
<evidence type="ECO:0000313" key="3">
    <source>
        <dbReference type="EMBL" id="KMM36676.1"/>
    </source>
</evidence>
<dbReference type="OrthoDB" id="9797746at2"/>
<feature type="transmembrane region" description="Helical" evidence="1">
    <location>
        <begin position="50"/>
        <end position="74"/>
    </location>
</feature>
<keyword evidence="4" id="KW-1185">Reference proteome</keyword>
<dbReference type="Proteomes" id="UP000035996">
    <property type="component" value="Unassembled WGS sequence"/>
</dbReference>
<dbReference type="EMBL" id="LELK01000004">
    <property type="protein sequence ID" value="KMM36676.1"/>
    <property type="molecule type" value="Genomic_DNA"/>
</dbReference>
<dbReference type="RefSeq" id="WP_048311388.1">
    <property type="nucleotide sequence ID" value="NZ_CP119526.1"/>
</dbReference>
<dbReference type="NCBIfam" id="TIGR03647">
    <property type="entry name" value="Na_symport_sm"/>
    <property type="match status" value="1"/>
</dbReference>
<evidence type="ECO:0000259" key="2">
    <source>
        <dbReference type="Pfam" id="PF13937"/>
    </source>
</evidence>
<keyword evidence="1" id="KW-0812">Transmembrane</keyword>
<sequence length="99" mass="11413">MKKIDKKIADAYFHARVRLIAVLLVIWFIVSFGMVLFAETLAQYTFNGFPLHYFMGAQGSIIVFILLLFVNAYISDRIDEKYNLVERKSKPAKGQSFQS</sequence>
<organism evidence="3 4">
    <name type="scientific">Guptibacillus hwajinpoensis</name>
    <dbReference type="NCBI Taxonomy" id="208199"/>
    <lineage>
        <taxon>Bacteria</taxon>
        <taxon>Bacillati</taxon>
        <taxon>Bacillota</taxon>
        <taxon>Bacilli</taxon>
        <taxon>Bacillales</taxon>
        <taxon>Guptibacillaceae</taxon>
        <taxon>Guptibacillus</taxon>
    </lineage>
</organism>
<keyword evidence="1" id="KW-1133">Transmembrane helix</keyword>
<keyword evidence="1" id="KW-0472">Membrane</keyword>
<evidence type="ECO:0000313" key="4">
    <source>
        <dbReference type="Proteomes" id="UP000035996"/>
    </source>
</evidence>
<gene>
    <name evidence="3" type="ORF">AB986_12010</name>
</gene>
<dbReference type="AlphaFoldDB" id="A0A0J6CKC0"/>
<accession>A0A0J6CKC0</accession>
<feature type="transmembrane region" description="Helical" evidence="1">
    <location>
        <begin position="20"/>
        <end position="38"/>
    </location>
</feature>
<dbReference type="InterPro" id="IPR019886">
    <property type="entry name" value="Na_symporter_ssu"/>
</dbReference>
<comment type="caution">
    <text evidence="3">The sequence shown here is derived from an EMBL/GenBank/DDBJ whole genome shotgun (WGS) entry which is preliminary data.</text>
</comment>
<dbReference type="STRING" id="157733.AB986_12010"/>
<evidence type="ECO:0000256" key="1">
    <source>
        <dbReference type="SAM" id="Phobius"/>
    </source>
</evidence>
<name>A0A0J6CKC0_9BACL</name>
<reference evidence="3" key="1">
    <citation type="submission" date="2015-06" db="EMBL/GenBank/DDBJ databases">
        <authorList>
            <person name="Liu B."/>
            <person name="Wang J."/>
            <person name="Zhu Y."/>
            <person name="Liu G."/>
            <person name="Chen Q."/>
            <person name="Zheng C."/>
            <person name="Che J."/>
            <person name="Ge C."/>
            <person name="Shi H."/>
            <person name="Pan Z."/>
            <person name="Liu X."/>
        </authorList>
    </citation>
    <scope>NUCLEOTIDE SEQUENCE [LARGE SCALE GENOMIC DNA]</scope>
    <source>
        <strain evidence="3">DSM 16346</strain>
    </source>
</reference>
<dbReference type="Pfam" id="PF13937">
    <property type="entry name" value="DUF4212"/>
    <property type="match status" value="1"/>
</dbReference>
<feature type="domain" description="Sodium symporter small subunit" evidence="2">
    <location>
        <begin position="10"/>
        <end position="83"/>
    </location>
</feature>